<reference evidence="2 4" key="1">
    <citation type="submission" date="2018-09" db="EMBL/GenBank/DDBJ databases">
        <title>Genomic investigation of the strawberry pathogen Phytophthora fragariae indicates pathogenicity is determined by transcriptional variation in three key races.</title>
        <authorList>
            <person name="Adams T.M."/>
            <person name="Armitage A.D."/>
            <person name="Sobczyk M.K."/>
            <person name="Bates H.J."/>
            <person name="Dunwell J.M."/>
            <person name="Nellist C.F."/>
            <person name="Harrison R.J."/>
        </authorList>
    </citation>
    <scope>NUCLEOTIDE SEQUENCE [LARGE SCALE GENOMIC DNA]</scope>
    <source>
        <strain evidence="2 4">SCRP249</strain>
        <strain evidence="3 5">SCRP333</strain>
    </source>
</reference>
<dbReference type="EMBL" id="QXFV01006633">
    <property type="protein sequence ID" value="KAE8960886.1"/>
    <property type="molecule type" value="Genomic_DNA"/>
</dbReference>
<dbReference type="Gene3D" id="1.10.10.60">
    <property type="entry name" value="Homeodomain-like"/>
    <property type="match status" value="1"/>
</dbReference>
<sequence length="123" mass="13611">MVRRPAYTTLTLDQKEALCAKSDSEPSMTQTQLAKWATNEFKSPVGRSTIGGILERKVEFVNVPESLQQRKRHCSSSVRAADGLLLQEIAEYKTWHDNGSINGVTVRSMAWDTISGDTAPTRG</sequence>
<gene>
    <name evidence="2" type="ORF">PR001_g30226</name>
    <name evidence="3" type="ORF">PR003_g30033</name>
</gene>
<keyword evidence="5" id="KW-1185">Reference proteome</keyword>
<dbReference type="Proteomes" id="UP000434957">
    <property type="component" value="Unassembled WGS sequence"/>
</dbReference>
<evidence type="ECO:0000313" key="5">
    <source>
        <dbReference type="Proteomes" id="UP000434957"/>
    </source>
</evidence>
<dbReference type="EMBL" id="QXFT01005359">
    <property type="protein sequence ID" value="KAE9273003.1"/>
    <property type="molecule type" value="Genomic_DNA"/>
</dbReference>
<dbReference type="Proteomes" id="UP000429607">
    <property type="component" value="Unassembled WGS sequence"/>
</dbReference>
<evidence type="ECO:0000313" key="2">
    <source>
        <dbReference type="EMBL" id="KAE8960886.1"/>
    </source>
</evidence>
<dbReference type="Pfam" id="PF18107">
    <property type="entry name" value="HTH_ABP1_N"/>
    <property type="match status" value="1"/>
</dbReference>
<evidence type="ECO:0000313" key="3">
    <source>
        <dbReference type="EMBL" id="KAE9273003.1"/>
    </source>
</evidence>
<evidence type="ECO:0000313" key="4">
    <source>
        <dbReference type="Proteomes" id="UP000429607"/>
    </source>
</evidence>
<dbReference type="InterPro" id="IPR041188">
    <property type="entry name" value="HTH_ABP1_N"/>
</dbReference>
<dbReference type="AlphaFoldDB" id="A0A6A3GUV6"/>
<name>A0A6A3GUV6_9STRA</name>
<evidence type="ECO:0000259" key="1">
    <source>
        <dbReference type="Pfam" id="PF18107"/>
    </source>
</evidence>
<protein>
    <recommendedName>
        <fullName evidence="1">ARS-binding protein 1 N-terminal domain-containing protein</fullName>
    </recommendedName>
</protein>
<accession>A0A6A3GUV6</accession>
<comment type="caution">
    <text evidence="2">The sequence shown here is derived from an EMBL/GenBank/DDBJ whole genome shotgun (WGS) entry which is preliminary data.</text>
</comment>
<organism evidence="2 4">
    <name type="scientific">Phytophthora rubi</name>
    <dbReference type="NCBI Taxonomy" id="129364"/>
    <lineage>
        <taxon>Eukaryota</taxon>
        <taxon>Sar</taxon>
        <taxon>Stramenopiles</taxon>
        <taxon>Oomycota</taxon>
        <taxon>Peronosporomycetes</taxon>
        <taxon>Peronosporales</taxon>
        <taxon>Peronosporaceae</taxon>
        <taxon>Phytophthora</taxon>
    </lineage>
</organism>
<feature type="domain" description="ARS-binding protein 1 N-terminal" evidence="1">
    <location>
        <begin position="9"/>
        <end position="60"/>
    </location>
</feature>
<proteinExistence type="predicted"/>